<dbReference type="Proteomes" id="UP000682892">
    <property type="component" value="Unassembled WGS sequence"/>
</dbReference>
<dbReference type="eggNOG" id="ENOG502SGA3">
    <property type="taxonomic scope" value="Eukaryota"/>
</dbReference>
<dbReference type="PaxDb" id="7159-AAEL014982-PA"/>
<dbReference type="GO" id="GO:0031012">
    <property type="term" value="C:extracellular matrix"/>
    <property type="evidence" value="ECO:0007669"/>
    <property type="project" value="TreeGrafter"/>
</dbReference>
<dbReference type="PANTHER" id="PTHR12236">
    <property type="entry name" value="STRUCTURAL CONTITUENT OF CUTICLE"/>
    <property type="match status" value="1"/>
</dbReference>
<evidence type="ECO:0000256" key="2">
    <source>
        <dbReference type="PROSITE-ProRule" id="PRU00497"/>
    </source>
</evidence>
<evidence type="ECO:0000256" key="1">
    <source>
        <dbReference type="ARBA" id="ARBA00022460"/>
    </source>
</evidence>
<dbReference type="Pfam" id="PF00379">
    <property type="entry name" value="Chitin_bind_4"/>
    <property type="match status" value="1"/>
</dbReference>
<accession>Q16EX3</accession>
<evidence type="ECO:0000313" key="6">
    <source>
        <dbReference type="Proteomes" id="UP000682892"/>
    </source>
</evidence>
<dbReference type="InterPro" id="IPR051217">
    <property type="entry name" value="Insect_Cuticle_Struc_Prot"/>
</dbReference>
<dbReference type="PROSITE" id="PS51155">
    <property type="entry name" value="CHIT_BIND_RR_2"/>
    <property type="match status" value="1"/>
</dbReference>
<evidence type="ECO:0000256" key="4">
    <source>
        <dbReference type="SAM" id="SignalP"/>
    </source>
</evidence>
<dbReference type="EMBL" id="CH478562">
    <property type="protein sequence ID" value="EAT32781.1"/>
    <property type="molecule type" value="Genomic_DNA"/>
</dbReference>
<proteinExistence type="predicted"/>
<reference evidence="5" key="1">
    <citation type="submission" date="2005-10" db="EMBL/GenBank/DDBJ databases">
        <authorList>
            <person name="Loftus B.J."/>
            <person name="Nene V.M."/>
            <person name="Hannick L.I."/>
            <person name="Bidwell S."/>
            <person name="Haas B."/>
            <person name="Amedeo P."/>
            <person name="Orvis J."/>
            <person name="Wortman J.R."/>
            <person name="White O.R."/>
            <person name="Salzberg S."/>
            <person name="Shumway M."/>
            <person name="Koo H."/>
            <person name="Zhao Y."/>
            <person name="Holmes M."/>
            <person name="Miller J."/>
            <person name="Schatz M."/>
            <person name="Pop M."/>
            <person name="Pai G."/>
            <person name="Utterback T."/>
            <person name="Rogers Y.-H."/>
            <person name="Kravitz S."/>
            <person name="Fraser C.M."/>
        </authorList>
    </citation>
    <scope>NUCLEOTIDE SEQUENCE</scope>
    <source>
        <strain evidence="5">Liverpool</strain>
    </source>
</reference>
<feature type="chain" id="PRO_5014307002" evidence="4">
    <location>
        <begin position="25"/>
        <end position="145"/>
    </location>
</feature>
<dbReference type="GO" id="GO:0042302">
    <property type="term" value="F:structural constituent of cuticle"/>
    <property type="evidence" value="ECO:0007669"/>
    <property type="project" value="UniProtKB-UniRule"/>
</dbReference>
<feature type="region of interest" description="Disordered" evidence="3">
    <location>
        <begin position="123"/>
        <end position="145"/>
    </location>
</feature>
<gene>
    <name evidence="5" type="ORF">AaeL_AAEL014982</name>
</gene>
<dbReference type="GO" id="GO:0005615">
    <property type="term" value="C:extracellular space"/>
    <property type="evidence" value="ECO:0007669"/>
    <property type="project" value="TreeGrafter"/>
</dbReference>
<evidence type="ECO:0000313" key="5">
    <source>
        <dbReference type="EMBL" id="EAT32781.1"/>
    </source>
</evidence>
<dbReference type="VEuPathDB" id="VectorBase:AAEL021243"/>
<protein>
    <submittedName>
        <fullName evidence="5">AAEL014982-PA</fullName>
    </submittedName>
</protein>
<name>Q16EX3_AEDAE</name>
<dbReference type="HOGENOM" id="CLU_075165_3_6_1"/>
<reference evidence="5" key="2">
    <citation type="journal article" date="2007" name="Science">
        <title>Genome sequence of Aedes aegypti, a major arbovirus vector.</title>
        <authorList>
            <person name="Nene V."/>
            <person name="Wortman J.R."/>
            <person name="Lawson D."/>
            <person name="Haas B."/>
            <person name="Kodira C."/>
            <person name="Tu Z.J."/>
            <person name="Loftus B."/>
            <person name="Xi Z."/>
            <person name="Megy K."/>
            <person name="Grabherr M."/>
            <person name="Ren Q."/>
            <person name="Zdobnov E.M."/>
            <person name="Lobo N.F."/>
            <person name="Campbell K.S."/>
            <person name="Brown S.E."/>
            <person name="Bonaldo M.F."/>
            <person name="Zhu J."/>
            <person name="Sinkins S.P."/>
            <person name="Hogenkamp D.G."/>
            <person name="Amedeo P."/>
            <person name="Arensburger P."/>
            <person name="Atkinson P.W."/>
            <person name="Bidwell S."/>
            <person name="Biedler J."/>
            <person name="Birney E."/>
            <person name="Bruggner R.V."/>
            <person name="Costas J."/>
            <person name="Coy M.R."/>
            <person name="Crabtree J."/>
            <person name="Crawford M."/>
            <person name="Debruyn B."/>
            <person name="Decaprio D."/>
            <person name="Eiglmeier K."/>
            <person name="Eisenstadt E."/>
            <person name="El-Dorry H."/>
            <person name="Gelbart W.M."/>
            <person name="Gomes S.L."/>
            <person name="Hammond M."/>
            <person name="Hannick L.I."/>
            <person name="Hogan J.R."/>
            <person name="Holmes M.H."/>
            <person name="Jaffe D."/>
            <person name="Johnston J.S."/>
            <person name="Kennedy R.C."/>
            <person name="Koo H."/>
            <person name="Kravitz S."/>
            <person name="Kriventseva E.V."/>
            <person name="Kulp D."/>
            <person name="Labutti K."/>
            <person name="Lee E."/>
            <person name="Li S."/>
            <person name="Lovin D.D."/>
            <person name="Mao C."/>
            <person name="Mauceli E."/>
            <person name="Menck C.F."/>
            <person name="Miller J.R."/>
            <person name="Montgomery P."/>
            <person name="Mori A."/>
            <person name="Nascimento A.L."/>
            <person name="Naveira H.F."/>
            <person name="Nusbaum C."/>
            <person name="O'leary S."/>
            <person name="Orvis J."/>
            <person name="Pertea M."/>
            <person name="Quesneville H."/>
            <person name="Reidenbach K.R."/>
            <person name="Rogers Y.H."/>
            <person name="Roth C.W."/>
            <person name="Schneider J.R."/>
            <person name="Schatz M."/>
            <person name="Shumway M."/>
            <person name="Stanke M."/>
            <person name="Stinson E.O."/>
            <person name="Tubio J.M."/>
            <person name="Vanzee J.P."/>
            <person name="Verjovski-Almeida S."/>
            <person name="Werner D."/>
            <person name="White O."/>
            <person name="Wyder S."/>
            <person name="Zeng Q."/>
            <person name="Zhao Q."/>
            <person name="Zhao Y."/>
            <person name="Hill C.A."/>
            <person name="Raikhel A.S."/>
            <person name="Soares M.B."/>
            <person name="Knudson D.L."/>
            <person name="Lee N.H."/>
            <person name="Galagan J."/>
            <person name="Salzberg S.L."/>
            <person name="Paulsen I.T."/>
            <person name="Dimopoulos G."/>
            <person name="Collins F.H."/>
            <person name="Birren B."/>
            <person name="Fraser-Liggett C.M."/>
            <person name="Severson D.W."/>
        </authorList>
    </citation>
    <scope>NUCLEOTIDE SEQUENCE [LARGE SCALE GENOMIC DNA]</scope>
    <source>
        <strain evidence="5">Liverpool</strain>
    </source>
</reference>
<dbReference type="OMA" id="GCCCNVV"/>
<dbReference type="InterPro" id="IPR000618">
    <property type="entry name" value="Insect_cuticle"/>
</dbReference>
<keyword evidence="4" id="KW-0732">Signal</keyword>
<sequence>MDKVFQKQGCCCNVVACLAALAAALPYKPAPEPHHEPKEAHHHPQYKFEYGVKDGHTGDHKTQWEHRDGDHVKGQYTLEEADGGHRVVEYESDAHGGIQIQVKKVGGHGPAPKVHEPIPVAPVKSGKTAHHHGGESYANLKKHRY</sequence>
<keyword evidence="1 2" id="KW-0193">Cuticle</keyword>
<dbReference type="PRINTS" id="PR00947">
    <property type="entry name" value="CUTICLE"/>
</dbReference>
<feature type="signal peptide" evidence="4">
    <location>
        <begin position="1"/>
        <end position="24"/>
    </location>
</feature>
<dbReference type="PhylomeDB" id="Q16EX3"/>
<organism evidence="5 6">
    <name type="scientific">Aedes aegypti</name>
    <name type="common">Yellowfever mosquito</name>
    <name type="synonym">Culex aegypti</name>
    <dbReference type="NCBI Taxonomy" id="7159"/>
    <lineage>
        <taxon>Eukaryota</taxon>
        <taxon>Metazoa</taxon>
        <taxon>Ecdysozoa</taxon>
        <taxon>Arthropoda</taxon>
        <taxon>Hexapoda</taxon>
        <taxon>Insecta</taxon>
        <taxon>Pterygota</taxon>
        <taxon>Neoptera</taxon>
        <taxon>Endopterygota</taxon>
        <taxon>Diptera</taxon>
        <taxon>Nematocera</taxon>
        <taxon>Culicoidea</taxon>
        <taxon>Culicidae</taxon>
        <taxon>Culicinae</taxon>
        <taxon>Aedini</taxon>
        <taxon>Aedes</taxon>
        <taxon>Stegomyia</taxon>
    </lineage>
</organism>
<evidence type="ECO:0000256" key="3">
    <source>
        <dbReference type="SAM" id="MobiDB-lite"/>
    </source>
</evidence>
<dbReference type="AlphaFoldDB" id="Q16EX3"/>
<dbReference type="PANTHER" id="PTHR12236:SF76">
    <property type="entry name" value="ADULT-SPECIFIC CUTICULAR PROTEIN ACP-20-LIKE PROTEIN"/>
    <property type="match status" value="1"/>
</dbReference>
<reference evidence="5" key="3">
    <citation type="submission" date="2012-09" db="EMBL/GenBank/DDBJ databases">
        <authorList>
            <consortium name="VectorBase"/>
        </authorList>
    </citation>
    <scope>NUCLEOTIDE SEQUENCE</scope>
    <source>
        <strain evidence="5">Liverpool</strain>
    </source>
</reference>